<accession>A0A3P1CGE6</accession>
<proteinExistence type="predicted"/>
<dbReference type="InterPro" id="IPR025535">
    <property type="entry name" value="DUF4421"/>
</dbReference>
<organism evidence="1 2">
    <name type="scientific">Larkinella knui</name>
    <dbReference type="NCBI Taxonomy" id="2025310"/>
    <lineage>
        <taxon>Bacteria</taxon>
        <taxon>Pseudomonadati</taxon>
        <taxon>Bacteroidota</taxon>
        <taxon>Cytophagia</taxon>
        <taxon>Cytophagales</taxon>
        <taxon>Spirosomataceae</taxon>
        <taxon>Larkinella</taxon>
    </lineage>
</organism>
<dbReference type="EMBL" id="RQJP01000004">
    <property type="protein sequence ID" value="RRB12258.1"/>
    <property type="molecule type" value="Genomic_DNA"/>
</dbReference>
<comment type="caution">
    <text evidence="1">The sequence shown here is derived from an EMBL/GenBank/DDBJ whole genome shotgun (WGS) entry which is preliminary data.</text>
</comment>
<evidence type="ECO:0000313" key="2">
    <source>
        <dbReference type="Proteomes" id="UP000274271"/>
    </source>
</evidence>
<dbReference type="Pfam" id="PF14391">
    <property type="entry name" value="DUF4421"/>
    <property type="match status" value="1"/>
</dbReference>
<gene>
    <name evidence="1" type="ORF">EHT87_18810</name>
</gene>
<dbReference type="RefSeq" id="WP_124908213.1">
    <property type="nucleotide sequence ID" value="NZ_RQJP01000004.1"/>
</dbReference>
<reference evidence="1 2" key="1">
    <citation type="submission" date="2018-11" db="EMBL/GenBank/DDBJ databases">
        <authorList>
            <person name="Zhou Z."/>
            <person name="Wang G."/>
        </authorList>
    </citation>
    <scope>NUCLEOTIDE SEQUENCE [LARGE SCALE GENOMIC DNA]</scope>
    <source>
        <strain evidence="1 2">KCTC42998</strain>
    </source>
</reference>
<sequence length="360" mass="40716">MMQALRAAPAPAGSQKPAFFFFGRFFTGWLLFLTLAGQAQNRIGRDVDTAYVQIFRGKLTARTFLSQKYTSFVLSTPLKQSPSLRFRPNSALDLGIGATFGALTLNLSYGLSFLNQNNGKGKTRDIDLQTHVYMRKWVVDGFGQFYSGYFLAPRGKASSDPDRYYQRPDLGVRMVGGSLWRVLNFRRFSFRAALVQNERQKQSAGSWLMGFQLYYGVMQGDSALVPGVFQAAFPDDEVRRMRFIKVGPCAGYAYTYVFRERWFATGSLTANLNATFSKETFEAGKLTAGNVRPDFLFRAVAGYNSNQWCVTLGWVNGSVAVRSPVYRYTIHTGNYRFTVARRFKANSRMRKMVPETIKIL</sequence>
<keyword evidence="2" id="KW-1185">Reference proteome</keyword>
<dbReference type="OrthoDB" id="669053at2"/>
<evidence type="ECO:0000313" key="1">
    <source>
        <dbReference type="EMBL" id="RRB12258.1"/>
    </source>
</evidence>
<dbReference type="AlphaFoldDB" id="A0A3P1CGE6"/>
<protein>
    <submittedName>
        <fullName evidence="1">DUF4421 domain-containing protein</fullName>
    </submittedName>
</protein>
<name>A0A3P1CGE6_9BACT</name>
<dbReference type="Proteomes" id="UP000274271">
    <property type="component" value="Unassembled WGS sequence"/>
</dbReference>